<organism evidence="1 2">
    <name type="scientific">Planomonospora alba</name>
    <dbReference type="NCBI Taxonomy" id="161354"/>
    <lineage>
        <taxon>Bacteria</taxon>
        <taxon>Bacillati</taxon>
        <taxon>Actinomycetota</taxon>
        <taxon>Actinomycetes</taxon>
        <taxon>Streptosporangiales</taxon>
        <taxon>Streptosporangiaceae</taxon>
        <taxon>Planomonospora</taxon>
    </lineage>
</organism>
<sequence length="62" mass="6720">MDVDDDLLARAQADLGTATAEETINEALRVIAERVERTAQNLARLGIGQDAGDPEIMRGARR</sequence>
<proteinExistence type="predicted"/>
<accession>A0ABP6P309</accession>
<dbReference type="InterPro" id="IPR019239">
    <property type="entry name" value="VapB_antitoxin"/>
</dbReference>
<evidence type="ECO:0000313" key="2">
    <source>
        <dbReference type="Proteomes" id="UP001500320"/>
    </source>
</evidence>
<dbReference type="Proteomes" id="UP001500320">
    <property type="component" value="Unassembled WGS sequence"/>
</dbReference>
<dbReference type="Pfam" id="PF09957">
    <property type="entry name" value="VapB_antitoxin"/>
    <property type="match status" value="1"/>
</dbReference>
<gene>
    <name evidence="1" type="ORF">GCM10010466_65640</name>
</gene>
<protein>
    <submittedName>
        <fullName evidence="1">Uncharacterized protein</fullName>
    </submittedName>
</protein>
<name>A0ABP6P309_9ACTN</name>
<keyword evidence="2" id="KW-1185">Reference proteome</keyword>
<evidence type="ECO:0000313" key="1">
    <source>
        <dbReference type="EMBL" id="GAA3165716.1"/>
    </source>
</evidence>
<dbReference type="EMBL" id="BAAAUT010000092">
    <property type="protein sequence ID" value="GAA3165716.1"/>
    <property type="molecule type" value="Genomic_DNA"/>
</dbReference>
<reference evidence="2" key="1">
    <citation type="journal article" date="2019" name="Int. J. Syst. Evol. Microbiol.">
        <title>The Global Catalogue of Microorganisms (GCM) 10K type strain sequencing project: providing services to taxonomists for standard genome sequencing and annotation.</title>
        <authorList>
            <consortium name="The Broad Institute Genomics Platform"/>
            <consortium name="The Broad Institute Genome Sequencing Center for Infectious Disease"/>
            <person name="Wu L."/>
            <person name="Ma J."/>
        </authorList>
    </citation>
    <scope>NUCLEOTIDE SEQUENCE [LARGE SCALE GENOMIC DNA]</scope>
    <source>
        <strain evidence="2">JCM 9373</strain>
    </source>
</reference>
<comment type="caution">
    <text evidence="1">The sequence shown here is derived from an EMBL/GenBank/DDBJ whole genome shotgun (WGS) entry which is preliminary data.</text>
</comment>